<comment type="subcellular location">
    <subcellularLocation>
        <location evidence="1">Periplasm</location>
    </subcellularLocation>
</comment>
<proteinExistence type="inferred from homology"/>
<dbReference type="InterPro" id="IPR006059">
    <property type="entry name" value="SBP"/>
</dbReference>
<keyword evidence="4 7" id="KW-0732">Signal</keyword>
<comment type="caution">
    <text evidence="8">The sequence shown here is derived from an EMBL/GenBank/DDBJ whole genome shotgun (WGS) entry which is preliminary data.</text>
</comment>
<evidence type="ECO:0000256" key="5">
    <source>
        <dbReference type="ARBA" id="ARBA00049629"/>
    </source>
</evidence>
<dbReference type="RefSeq" id="WP_126616661.1">
    <property type="nucleotide sequence ID" value="NZ_JBHUCY010000038.1"/>
</dbReference>
<name>A0A431VFT8_9PROT</name>
<protein>
    <recommendedName>
        <fullName evidence="6">Probable sugar-binding periplasmic protein</fullName>
    </recommendedName>
</protein>
<evidence type="ECO:0000313" key="8">
    <source>
        <dbReference type="EMBL" id="RTR18851.1"/>
    </source>
</evidence>
<keyword evidence="3" id="KW-0813">Transport</keyword>
<organism evidence="8 9">
    <name type="scientific">Azospirillum griseum</name>
    <dbReference type="NCBI Taxonomy" id="2496639"/>
    <lineage>
        <taxon>Bacteria</taxon>
        <taxon>Pseudomonadati</taxon>
        <taxon>Pseudomonadota</taxon>
        <taxon>Alphaproteobacteria</taxon>
        <taxon>Rhodospirillales</taxon>
        <taxon>Azospirillaceae</taxon>
        <taxon>Azospirillum</taxon>
    </lineage>
</organism>
<keyword evidence="9" id="KW-1185">Reference proteome</keyword>
<evidence type="ECO:0000256" key="1">
    <source>
        <dbReference type="ARBA" id="ARBA00004418"/>
    </source>
</evidence>
<dbReference type="PANTHER" id="PTHR43649:SF28">
    <property type="entry name" value="BINDING PROTEIN COMPONENT OF ABC SUGAR TRANSPORTER-RELATED"/>
    <property type="match status" value="1"/>
</dbReference>
<dbReference type="GO" id="GO:0042597">
    <property type="term" value="C:periplasmic space"/>
    <property type="evidence" value="ECO:0007669"/>
    <property type="project" value="UniProtKB-SubCell"/>
</dbReference>
<evidence type="ECO:0000256" key="3">
    <source>
        <dbReference type="ARBA" id="ARBA00022448"/>
    </source>
</evidence>
<feature type="signal peptide" evidence="7">
    <location>
        <begin position="1"/>
        <end position="29"/>
    </location>
</feature>
<dbReference type="SUPFAM" id="SSF53850">
    <property type="entry name" value="Periplasmic binding protein-like II"/>
    <property type="match status" value="1"/>
</dbReference>
<dbReference type="PANTHER" id="PTHR43649">
    <property type="entry name" value="ARABINOSE-BINDING PROTEIN-RELATED"/>
    <property type="match status" value="1"/>
</dbReference>
<evidence type="ECO:0000256" key="2">
    <source>
        <dbReference type="ARBA" id="ARBA00008520"/>
    </source>
</evidence>
<evidence type="ECO:0000313" key="9">
    <source>
        <dbReference type="Proteomes" id="UP000277007"/>
    </source>
</evidence>
<sequence length="422" mass="44409">MTIRSTARALLLSACAGLALTAASQPARAAGSVEVVHWWTSGGEAAALNVLKKKMEGQGVAWKDAAIAGGGGAQARTVLQARIASGNPPTAMQMLGYVIQDWANEGALANLNDVAKKDGWDKVVPVPLQRFDKHNGAWVAAPAGIHSTNWVWVNKALFDKVGGSVPNSFAEFLALAQKFKEAGVIPLAHGGQPWQEMTVFDGAVVSAGGPEFYKKAFIDLDKAALTSDTMKAAFDQLRKLRGLVDPNFSGRDWNLATAMVIRGEAGMQIMGDWAKGEFAAAGKEAGKDYVCFRYPGTQGTVTFNSDAFAFFKVGKDQQAGQALMAADVLSPDFQVEFSLLKGSAPARNDVPSDRFDSCGKKAIADIKEADARGSLLGSMAHGHAAPEAVKGAVADVVTGFFNSDMSSADAVKKLAAAIDLTR</sequence>
<comment type="similarity">
    <text evidence="2">Belongs to the bacterial solute-binding protein 1 family.</text>
</comment>
<evidence type="ECO:0000256" key="7">
    <source>
        <dbReference type="SAM" id="SignalP"/>
    </source>
</evidence>
<dbReference type="AlphaFoldDB" id="A0A431VFT8"/>
<dbReference type="OrthoDB" id="9798191at2"/>
<reference evidence="8 9" key="1">
    <citation type="submission" date="2018-12" db="EMBL/GenBank/DDBJ databases">
        <authorList>
            <person name="Yang Y."/>
        </authorList>
    </citation>
    <scope>NUCLEOTIDE SEQUENCE [LARGE SCALE GENOMIC DNA]</scope>
    <source>
        <strain evidence="8 9">L-25-5w-1</strain>
    </source>
</reference>
<dbReference type="Proteomes" id="UP000277007">
    <property type="component" value="Unassembled WGS sequence"/>
</dbReference>
<accession>A0A431VFT8</accession>
<feature type="chain" id="PRO_5019344177" description="Probable sugar-binding periplasmic protein" evidence="7">
    <location>
        <begin position="30"/>
        <end position="422"/>
    </location>
</feature>
<dbReference type="InterPro" id="IPR050490">
    <property type="entry name" value="Bact_solute-bd_prot1"/>
</dbReference>
<evidence type="ECO:0000256" key="4">
    <source>
        <dbReference type="ARBA" id="ARBA00022729"/>
    </source>
</evidence>
<dbReference type="EMBL" id="RXMA01000013">
    <property type="protein sequence ID" value="RTR18851.1"/>
    <property type="molecule type" value="Genomic_DNA"/>
</dbReference>
<dbReference type="Gene3D" id="3.40.190.10">
    <property type="entry name" value="Periplasmic binding protein-like II"/>
    <property type="match status" value="2"/>
</dbReference>
<dbReference type="Pfam" id="PF01547">
    <property type="entry name" value="SBP_bac_1"/>
    <property type="match status" value="1"/>
</dbReference>
<gene>
    <name evidence="8" type="ORF">EJ903_14525</name>
</gene>
<evidence type="ECO:0000256" key="6">
    <source>
        <dbReference type="ARBA" id="ARBA00049753"/>
    </source>
</evidence>
<comment type="function">
    <text evidence="5">Part of a binding-protein-dependent transport system for a sugar.</text>
</comment>